<gene>
    <name evidence="1" type="ORF">QYF61_005417</name>
</gene>
<accession>A0AAN7S105</accession>
<evidence type="ECO:0000313" key="2">
    <source>
        <dbReference type="Proteomes" id="UP001333110"/>
    </source>
</evidence>
<keyword evidence="2" id="KW-1185">Reference proteome</keyword>
<dbReference type="AlphaFoldDB" id="A0AAN7S105"/>
<sequence>MVSRAADRLLIVVSVLEGKREGGRVAPSASWLLVVVSVLDGKWGVVAAAGSVFSVEEVKFPNIQAKSPLVQLEAISSHPMACYLGKETDSHLSTTSFQVAVESDKVSPQPPFLQAKQLHFPQPLLIRLVL</sequence>
<dbReference type="Proteomes" id="UP001333110">
    <property type="component" value="Unassembled WGS sequence"/>
</dbReference>
<protein>
    <submittedName>
        <fullName evidence="1">Uncharacterized protein</fullName>
    </submittedName>
</protein>
<dbReference type="EMBL" id="JAUNZN010000009">
    <property type="protein sequence ID" value="KAK4815671.1"/>
    <property type="molecule type" value="Genomic_DNA"/>
</dbReference>
<comment type="caution">
    <text evidence="1">The sequence shown here is derived from an EMBL/GenBank/DDBJ whole genome shotgun (WGS) entry which is preliminary data.</text>
</comment>
<organism evidence="1 2">
    <name type="scientific">Mycteria americana</name>
    <name type="common">Wood stork</name>
    <dbReference type="NCBI Taxonomy" id="33587"/>
    <lineage>
        <taxon>Eukaryota</taxon>
        <taxon>Metazoa</taxon>
        <taxon>Chordata</taxon>
        <taxon>Craniata</taxon>
        <taxon>Vertebrata</taxon>
        <taxon>Euteleostomi</taxon>
        <taxon>Archelosauria</taxon>
        <taxon>Archosauria</taxon>
        <taxon>Dinosauria</taxon>
        <taxon>Saurischia</taxon>
        <taxon>Theropoda</taxon>
        <taxon>Coelurosauria</taxon>
        <taxon>Aves</taxon>
        <taxon>Neognathae</taxon>
        <taxon>Neoaves</taxon>
        <taxon>Aequornithes</taxon>
        <taxon>Ciconiiformes</taxon>
        <taxon>Ciconiidae</taxon>
        <taxon>Mycteria</taxon>
    </lineage>
</organism>
<proteinExistence type="predicted"/>
<evidence type="ECO:0000313" key="1">
    <source>
        <dbReference type="EMBL" id="KAK4815671.1"/>
    </source>
</evidence>
<name>A0AAN7S105_MYCAM</name>
<reference evidence="1 2" key="1">
    <citation type="journal article" date="2023" name="J. Hered.">
        <title>Chromosome-level genome of the wood stork (Mycteria americana) provides insight into avian chromosome evolution.</title>
        <authorList>
            <person name="Flamio R. Jr."/>
            <person name="Ramstad K.M."/>
        </authorList>
    </citation>
    <scope>NUCLEOTIDE SEQUENCE [LARGE SCALE GENOMIC DNA]</scope>
    <source>
        <strain evidence="1">JAX WOST 10</strain>
    </source>
</reference>